<organism evidence="2 3">
    <name type="scientific">Bowmanella dokdonensis</name>
    <dbReference type="NCBI Taxonomy" id="751969"/>
    <lineage>
        <taxon>Bacteria</taxon>
        <taxon>Pseudomonadati</taxon>
        <taxon>Pseudomonadota</taxon>
        <taxon>Gammaproteobacteria</taxon>
        <taxon>Alteromonadales</taxon>
        <taxon>Alteromonadaceae</taxon>
        <taxon>Bowmanella</taxon>
    </lineage>
</organism>
<dbReference type="Pfam" id="PF10688">
    <property type="entry name" value="Imp-YgjV"/>
    <property type="match status" value="1"/>
</dbReference>
<proteinExistence type="predicted"/>
<dbReference type="Proteomes" id="UP000664654">
    <property type="component" value="Unassembled WGS sequence"/>
</dbReference>
<name>A0A939DMM7_9ALTE</name>
<evidence type="ECO:0000313" key="3">
    <source>
        <dbReference type="Proteomes" id="UP000664654"/>
    </source>
</evidence>
<dbReference type="EMBL" id="JAFKCV010000004">
    <property type="protein sequence ID" value="MBN7825574.1"/>
    <property type="molecule type" value="Genomic_DNA"/>
</dbReference>
<accession>A0A939DMM7</accession>
<feature type="transmembrane region" description="Helical" evidence="1">
    <location>
        <begin position="98"/>
        <end position="117"/>
    </location>
</feature>
<sequence length="176" mass="20183">MTDIWLAEGFGALALVCNFIAYRQNRVNHYRFISALGLTFLSTHFFLLSAMAAGIGCGLAAIRNLIALRYRPLWLVYFFVLLHLPFFIYEWWWLNHGWPIILAYVSAIIFTLGSLLLQHTHRIRQWFILAEGLGLAYALLVGSLFGSLFNISNLSSIGIKLYQDRRPKRARQSDAD</sequence>
<evidence type="ECO:0000313" key="2">
    <source>
        <dbReference type="EMBL" id="MBN7825574.1"/>
    </source>
</evidence>
<feature type="transmembrane region" description="Helical" evidence="1">
    <location>
        <begin position="32"/>
        <end position="62"/>
    </location>
</feature>
<dbReference type="InterPro" id="IPR019629">
    <property type="entry name" value="Uncharacterised_HI1736/YgjV"/>
</dbReference>
<reference evidence="2" key="1">
    <citation type="submission" date="2021-03" db="EMBL/GenBank/DDBJ databases">
        <title>novel species isolated from a fishpond in China.</title>
        <authorList>
            <person name="Lu H."/>
            <person name="Cai Z."/>
        </authorList>
    </citation>
    <scope>NUCLEOTIDE SEQUENCE</scope>
    <source>
        <strain evidence="2">JCM 30855</strain>
    </source>
</reference>
<dbReference type="AlphaFoldDB" id="A0A939DMM7"/>
<keyword evidence="1" id="KW-1133">Transmembrane helix</keyword>
<evidence type="ECO:0000256" key="1">
    <source>
        <dbReference type="SAM" id="Phobius"/>
    </source>
</evidence>
<comment type="caution">
    <text evidence="2">The sequence shown here is derived from an EMBL/GenBank/DDBJ whole genome shotgun (WGS) entry which is preliminary data.</text>
</comment>
<keyword evidence="3" id="KW-1185">Reference proteome</keyword>
<keyword evidence="1" id="KW-0812">Transmembrane</keyword>
<feature type="transmembrane region" description="Helical" evidence="1">
    <location>
        <begin position="74"/>
        <end position="92"/>
    </location>
</feature>
<dbReference type="RefSeq" id="WP_206573677.1">
    <property type="nucleotide sequence ID" value="NZ_JAFKCV010000004.1"/>
</dbReference>
<gene>
    <name evidence="2" type="ORF">J0A66_10100</name>
</gene>
<protein>
    <submittedName>
        <fullName evidence="2">YgjV family protein</fullName>
    </submittedName>
</protein>
<keyword evidence="1" id="KW-0472">Membrane</keyword>
<feature type="transmembrane region" description="Helical" evidence="1">
    <location>
        <begin position="126"/>
        <end position="149"/>
    </location>
</feature>